<comment type="similarity">
    <text evidence="1">Belongs to the peptidase M17 family.</text>
</comment>
<evidence type="ECO:0000256" key="1">
    <source>
        <dbReference type="ARBA" id="ARBA00009528"/>
    </source>
</evidence>
<evidence type="ECO:0000313" key="8">
    <source>
        <dbReference type="Proteomes" id="UP000199527"/>
    </source>
</evidence>
<dbReference type="InterPro" id="IPR000819">
    <property type="entry name" value="Peptidase_M17_C"/>
</dbReference>
<dbReference type="GO" id="GO:0070006">
    <property type="term" value="F:metalloaminopeptidase activity"/>
    <property type="evidence" value="ECO:0007669"/>
    <property type="project" value="InterPro"/>
</dbReference>
<evidence type="ECO:0000256" key="5">
    <source>
        <dbReference type="ARBA" id="ARBA00023211"/>
    </source>
</evidence>
<dbReference type="PANTHER" id="PTHR11963:SF48">
    <property type="entry name" value="DIPEPTIDASE B, ISOFORM A"/>
    <property type="match status" value="1"/>
</dbReference>
<dbReference type="RefSeq" id="WP_090361779.1">
    <property type="nucleotide sequence ID" value="NZ_FNEM01000002.1"/>
</dbReference>
<evidence type="ECO:0000256" key="4">
    <source>
        <dbReference type="ARBA" id="ARBA00022801"/>
    </source>
</evidence>
<dbReference type="GO" id="GO:0005737">
    <property type="term" value="C:cytoplasm"/>
    <property type="evidence" value="ECO:0007669"/>
    <property type="project" value="InterPro"/>
</dbReference>
<evidence type="ECO:0000259" key="6">
    <source>
        <dbReference type="PROSITE" id="PS00631"/>
    </source>
</evidence>
<name>A0A1G8LQG2_9GAMM</name>
<evidence type="ECO:0000256" key="3">
    <source>
        <dbReference type="ARBA" id="ARBA00022670"/>
    </source>
</evidence>
<reference evidence="8" key="1">
    <citation type="submission" date="2016-10" db="EMBL/GenBank/DDBJ databases">
        <authorList>
            <person name="Varghese N."/>
            <person name="Submissions S."/>
        </authorList>
    </citation>
    <scope>NUCLEOTIDE SEQUENCE [LARGE SCALE GENOMIC DNA]</scope>
    <source>
        <strain evidence="8">DSM 23317</strain>
    </source>
</reference>
<evidence type="ECO:0000256" key="2">
    <source>
        <dbReference type="ARBA" id="ARBA00022438"/>
    </source>
</evidence>
<dbReference type="Pfam" id="PF00883">
    <property type="entry name" value="Peptidase_M17"/>
    <property type="match status" value="1"/>
</dbReference>
<keyword evidence="8" id="KW-1185">Reference proteome</keyword>
<dbReference type="OrthoDB" id="6395216at2"/>
<dbReference type="InterPro" id="IPR011356">
    <property type="entry name" value="Leucine_aapep/pepB"/>
</dbReference>
<evidence type="ECO:0000313" key="7">
    <source>
        <dbReference type="EMBL" id="SDI57938.1"/>
    </source>
</evidence>
<dbReference type="EMBL" id="FNEM01000002">
    <property type="protein sequence ID" value="SDI57938.1"/>
    <property type="molecule type" value="Genomic_DNA"/>
</dbReference>
<keyword evidence="2 7" id="KW-0031">Aminopeptidase</keyword>
<dbReference type="PRINTS" id="PR00481">
    <property type="entry name" value="LAMNOPPTDASE"/>
</dbReference>
<gene>
    <name evidence="7" type="ORF">SAMN04488540_102139</name>
</gene>
<dbReference type="GO" id="GO:0006508">
    <property type="term" value="P:proteolysis"/>
    <property type="evidence" value="ECO:0007669"/>
    <property type="project" value="UniProtKB-KW"/>
</dbReference>
<dbReference type="CDD" id="cd00433">
    <property type="entry name" value="Peptidase_M17"/>
    <property type="match status" value="1"/>
</dbReference>
<sequence length="506" mass="54275">MAQVTFSTQQRDALFGQSPWDAVLVVSDRFVLADWPEVAQLIQHAASVDQRIGNEATLLLAPGLAGGRLVLSPTGDLDSDYEDVRRFYEAAETGIKMAYRAGARNVLLLVDGPDADARYLHGADVAALGCGQGLYLNPDVEDATQVRVGLVDGQDVDRLTALEQGRVAARDLCGGDPEQMAPPAFADYCLALFEEDPLDVSIIDDAEQLVRDYPLLSAVARSSFAVARHSARVVRVEYCPEGEIHQTWLIAGKGVTYDTGGADLKVGGSMAGMSRDKGGAAATAGFMKTVAMLRPRGIRIIAEMGLVRNSIGSDAFVPDEIITGHAGARVRIGNTDAEGRLVLADLLSHLREDAEKAVNPRVFSLATLTGHVGRAYGPYTGVVENSVARRGQLGRVMQQLGERWAEPVELSTLRREDFAQVAPRSESEDLLSSNNGASVNISRGHQFPLAFLLQASGLDQYHLASDKPIPYLHVDIASSAVEASNPLYGKPTARPLTTLLAMMSEL</sequence>
<protein>
    <submittedName>
        <fullName evidence="7">Leucyl aminopeptidase</fullName>
    </submittedName>
</protein>
<proteinExistence type="inferred from homology"/>
<feature type="domain" description="Cytosol aminopeptidase" evidence="6">
    <location>
        <begin position="334"/>
        <end position="341"/>
    </location>
</feature>
<organism evidence="7 8">
    <name type="scientific">Ferrimonas sediminum</name>
    <dbReference type="NCBI Taxonomy" id="718193"/>
    <lineage>
        <taxon>Bacteria</taxon>
        <taxon>Pseudomonadati</taxon>
        <taxon>Pseudomonadota</taxon>
        <taxon>Gammaproteobacteria</taxon>
        <taxon>Alteromonadales</taxon>
        <taxon>Ferrimonadaceae</taxon>
        <taxon>Ferrimonas</taxon>
    </lineage>
</organism>
<dbReference type="GO" id="GO:0030145">
    <property type="term" value="F:manganese ion binding"/>
    <property type="evidence" value="ECO:0007669"/>
    <property type="project" value="InterPro"/>
</dbReference>
<keyword evidence="4" id="KW-0378">Hydrolase</keyword>
<accession>A0A1G8LQG2</accession>
<dbReference type="SUPFAM" id="SSF53187">
    <property type="entry name" value="Zn-dependent exopeptidases"/>
    <property type="match status" value="1"/>
</dbReference>
<dbReference type="PANTHER" id="PTHR11963">
    <property type="entry name" value="LEUCINE AMINOPEPTIDASE-RELATED"/>
    <property type="match status" value="1"/>
</dbReference>
<keyword evidence="5" id="KW-0464">Manganese</keyword>
<keyword evidence="3" id="KW-0645">Protease</keyword>
<dbReference type="Proteomes" id="UP000199527">
    <property type="component" value="Unassembled WGS sequence"/>
</dbReference>
<dbReference type="Gene3D" id="3.40.630.10">
    <property type="entry name" value="Zn peptidases"/>
    <property type="match status" value="1"/>
</dbReference>
<dbReference type="PROSITE" id="PS00631">
    <property type="entry name" value="CYTOSOL_AP"/>
    <property type="match status" value="1"/>
</dbReference>
<dbReference type="AlphaFoldDB" id="A0A1G8LQG2"/>